<dbReference type="STRING" id="211114.SAMN04489726_5382"/>
<dbReference type="EMBL" id="LT629701">
    <property type="protein sequence ID" value="SDN18406.1"/>
    <property type="molecule type" value="Genomic_DNA"/>
</dbReference>
<dbReference type="Proteomes" id="UP000183376">
    <property type="component" value="Chromosome I"/>
</dbReference>
<keyword evidence="2" id="KW-1185">Reference proteome</keyword>
<evidence type="ECO:0000313" key="1">
    <source>
        <dbReference type="EMBL" id="SDN18406.1"/>
    </source>
</evidence>
<evidence type="ECO:0000313" key="2">
    <source>
        <dbReference type="Proteomes" id="UP000183376"/>
    </source>
</evidence>
<organism evidence="1 2">
    <name type="scientific">Allokutzneria albata</name>
    <name type="common">Kibdelosporangium albatum</name>
    <dbReference type="NCBI Taxonomy" id="211114"/>
    <lineage>
        <taxon>Bacteria</taxon>
        <taxon>Bacillati</taxon>
        <taxon>Actinomycetota</taxon>
        <taxon>Actinomycetes</taxon>
        <taxon>Pseudonocardiales</taxon>
        <taxon>Pseudonocardiaceae</taxon>
        <taxon>Allokutzneria</taxon>
    </lineage>
</organism>
<gene>
    <name evidence="1" type="ORF">SAMN04489726_5382</name>
</gene>
<dbReference type="InterPro" id="IPR046179">
    <property type="entry name" value="DUF6188"/>
</dbReference>
<proteinExistence type="predicted"/>
<protein>
    <submittedName>
        <fullName evidence="1">Uncharacterized protein</fullName>
    </submittedName>
</protein>
<reference evidence="1 2" key="1">
    <citation type="submission" date="2016-10" db="EMBL/GenBank/DDBJ databases">
        <authorList>
            <person name="de Groot N.N."/>
        </authorList>
    </citation>
    <scope>NUCLEOTIDE SEQUENCE [LARGE SCALE GENOMIC DNA]</scope>
    <source>
        <strain evidence="1 2">DSM 44149</strain>
    </source>
</reference>
<dbReference type="eggNOG" id="ENOG502ZJW7">
    <property type="taxonomic scope" value="Bacteria"/>
</dbReference>
<accession>A0A1G9ZCU3</accession>
<name>A0A1G9ZCU3_ALLAB</name>
<sequence>MLVGHAVRMGKLIRLGDRWALPYRGMEITQIRVDNALTLVLSGGALIAIEAEAELSTPDGPVRLRPDRQKVAEALALVGTKLTWEIIFKNGELHLGFDNGYHLTVEPDPGHEAWSATGPGELRVVCSPGGEITTWGRS</sequence>
<dbReference type="Pfam" id="PF19686">
    <property type="entry name" value="DUF6188"/>
    <property type="match status" value="1"/>
</dbReference>
<dbReference type="AlphaFoldDB" id="A0A1G9ZCU3"/>